<dbReference type="Proteomes" id="UP000813462">
    <property type="component" value="Unassembled WGS sequence"/>
</dbReference>
<name>A0A978UNI4_ZIZJJ</name>
<organism evidence="2 3">
    <name type="scientific">Ziziphus jujuba var. spinosa</name>
    <dbReference type="NCBI Taxonomy" id="714518"/>
    <lineage>
        <taxon>Eukaryota</taxon>
        <taxon>Viridiplantae</taxon>
        <taxon>Streptophyta</taxon>
        <taxon>Embryophyta</taxon>
        <taxon>Tracheophyta</taxon>
        <taxon>Spermatophyta</taxon>
        <taxon>Magnoliopsida</taxon>
        <taxon>eudicotyledons</taxon>
        <taxon>Gunneridae</taxon>
        <taxon>Pentapetalae</taxon>
        <taxon>rosids</taxon>
        <taxon>fabids</taxon>
        <taxon>Rosales</taxon>
        <taxon>Rhamnaceae</taxon>
        <taxon>Paliureae</taxon>
        <taxon>Ziziphus</taxon>
    </lineage>
</organism>
<dbReference type="EMBL" id="JAEACU010000010">
    <property type="protein sequence ID" value="KAH7516386.1"/>
    <property type="molecule type" value="Genomic_DNA"/>
</dbReference>
<keyword evidence="1" id="KW-0732">Signal</keyword>
<dbReference type="PANTHER" id="PTHR34965:SF1">
    <property type="entry name" value="OS07G0118300 PROTEIN"/>
    <property type="match status" value="1"/>
</dbReference>
<protein>
    <submittedName>
        <fullName evidence="2">Uncharacterized protein</fullName>
    </submittedName>
</protein>
<comment type="caution">
    <text evidence="2">The sequence shown here is derived from an EMBL/GenBank/DDBJ whole genome shotgun (WGS) entry which is preliminary data.</text>
</comment>
<sequence>MDSRNFLAISLCFFCFFPNLSLSVRGQLCLFPFEAALFLLLERGLSSEHHRFAALQFENPTVLYIAVNVLSAIQSLKDEYDVFDGIFRCYEVLIAAFVVLAKTKWEFIIKFWKSLGRYWPNFEANEDGCSYRGWGLFRKSSYGEILLRLTYKAYVEDEEDDKAEAESTDIDALDCDDELPDSYVKEETEYSKEADKESFMDVLAALINQEYQDRLVLMMNPHPIVQNVPKDQPILACCDYKHIGANCDKYRWFKSFQSLILQCAA</sequence>
<accession>A0A978UNI4</accession>
<evidence type="ECO:0000313" key="2">
    <source>
        <dbReference type="EMBL" id="KAH7516386.1"/>
    </source>
</evidence>
<gene>
    <name evidence="2" type="ORF">FEM48_Zijuj10G0129600</name>
</gene>
<proteinExistence type="predicted"/>
<dbReference type="PANTHER" id="PTHR34965">
    <property type="entry name" value="OS07G0118300 PROTEIN"/>
    <property type="match status" value="1"/>
</dbReference>
<dbReference type="AlphaFoldDB" id="A0A978UNI4"/>
<reference evidence="2" key="1">
    <citation type="journal article" date="2021" name="Front. Plant Sci.">
        <title>Chromosome-Scale Genome Assembly for Chinese Sour Jujube and Insights Into Its Genome Evolution and Domestication Signature.</title>
        <authorList>
            <person name="Shen L.-Y."/>
            <person name="Luo H."/>
            <person name="Wang X.-L."/>
            <person name="Wang X.-M."/>
            <person name="Qiu X.-J."/>
            <person name="Liu H."/>
            <person name="Zhou S.-S."/>
            <person name="Jia K.-H."/>
            <person name="Nie S."/>
            <person name="Bao Y.-T."/>
            <person name="Zhang R.-G."/>
            <person name="Yun Q.-Z."/>
            <person name="Chai Y.-H."/>
            <person name="Lu J.-Y."/>
            <person name="Li Y."/>
            <person name="Zhao S.-W."/>
            <person name="Mao J.-F."/>
            <person name="Jia S.-G."/>
            <person name="Mao Y.-M."/>
        </authorList>
    </citation>
    <scope>NUCLEOTIDE SEQUENCE</scope>
    <source>
        <strain evidence="2">AT0</strain>
        <tissue evidence="2">Leaf</tissue>
    </source>
</reference>
<feature type="chain" id="PRO_5036850838" evidence="1">
    <location>
        <begin position="24"/>
        <end position="265"/>
    </location>
</feature>
<evidence type="ECO:0000313" key="3">
    <source>
        <dbReference type="Proteomes" id="UP000813462"/>
    </source>
</evidence>
<feature type="signal peptide" evidence="1">
    <location>
        <begin position="1"/>
        <end position="23"/>
    </location>
</feature>
<evidence type="ECO:0000256" key="1">
    <source>
        <dbReference type="SAM" id="SignalP"/>
    </source>
</evidence>